<evidence type="ECO:0000313" key="11">
    <source>
        <dbReference type="Proteomes" id="UP000019384"/>
    </source>
</evidence>
<dbReference type="CDD" id="cd00537">
    <property type="entry name" value="MTHFR"/>
    <property type="match status" value="1"/>
</dbReference>
<evidence type="ECO:0000256" key="2">
    <source>
        <dbReference type="ARBA" id="ARBA00004777"/>
    </source>
</evidence>
<dbReference type="Proteomes" id="UP000019384">
    <property type="component" value="Unassembled WGS sequence"/>
</dbReference>
<comment type="similarity">
    <text evidence="3">Belongs to the methylenetetrahydrofolate reductase family.</text>
</comment>
<dbReference type="GO" id="GO:0004489">
    <property type="term" value="F:methylenetetrahydrofolate reductase [NAD(P)H] activity"/>
    <property type="evidence" value="ECO:0007669"/>
    <property type="project" value="EnsemblFungi"/>
</dbReference>
<dbReference type="STRING" id="1382522.W6MNN2"/>
<dbReference type="FunFam" id="3.20.20.220:FF:000002">
    <property type="entry name" value="Methylenetetrahydrofolate reductase"/>
    <property type="match status" value="1"/>
</dbReference>
<proteinExistence type="inferred from homology"/>
<protein>
    <recommendedName>
        <fullName evidence="9">MTHFR SAM-binding regulatory domain-containing protein</fullName>
    </recommendedName>
</protein>
<evidence type="ECO:0000256" key="3">
    <source>
        <dbReference type="ARBA" id="ARBA00006743"/>
    </source>
</evidence>
<evidence type="ECO:0000256" key="5">
    <source>
        <dbReference type="ARBA" id="ARBA00022827"/>
    </source>
</evidence>
<reference evidence="10" key="1">
    <citation type="submission" date="2013-12" db="EMBL/GenBank/DDBJ databases">
        <authorList>
            <person name="Genoscope - CEA"/>
        </authorList>
    </citation>
    <scope>NUCLEOTIDE SEQUENCE</scope>
    <source>
        <strain evidence="10">CBS 1993</strain>
    </source>
</reference>
<evidence type="ECO:0000259" key="9">
    <source>
        <dbReference type="Pfam" id="PF21895"/>
    </source>
</evidence>
<dbReference type="GeneID" id="34521268"/>
<evidence type="ECO:0000256" key="6">
    <source>
        <dbReference type="ARBA" id="ARBA00022857"/>
    </source>
</evidence>
<dbReference type="AlphaFoldDB" id="W6MNN2"/>
<dbReference type="HOGENOM" id="CLU_025841_2_2_1"/>
<dbReference type="NCBIfam" id="TIGR00677">
    <property type="entry name" value="fadh2_euk"/>
    <property type="match status" value="1"/>
</dbReference>
<name>W6MNN2_9ASCO</name>
<dbReference type="GO" id="GO:0005829">
    <property type="term" value="C:cytosol"/>
    <property type="evidence" value="ECO:0007669"/>
    <property type="project" value="TreeGrafter"/>
</dbReference>
<dbReference type="PANTHER" id="PTHR45754:SF3">
    <property type="entry name" value="METHYLENETETRAHYDROFOLATE REDUCTASE (NADPH)"/>
    <property type="match status" value="1"/>
</dbReference>
<keyword evidence="11" id="KW-1185">Reference proteome</keyword>
<dbReference type="RefSeq" id="XP_022459880.1">
    <property type="nucleotide sequence ID" value="XM_022602325.1"/>
</dbReference>
<dbReference type="Pfam" id="PF21895">
    <property type="entry name" value="MTHFR_C"/>
    <property type="match status" value="1"/>
</dbReference>
<dbReference type="UniPathway" id="UPA00193"/>
<dbReference type="InterPro" id="IPR003171">
    <property type="entry name" value="Mehydrof_redctse-like"/>
</dbReference>
<gene>
    <name evidence="10" type="ORF">KUCA_T00003868001</name>
</gene>
<evidence type="ECO:0000313" key="10">
    <source>
        <dbReference type="EMBL" id="CDK27888.1"/>
    </source>
</evidence>
<feature type="domain" description="MTHFR SAM-binding regulatory" evidence="9">
    <location>
        <begin position="303"/>
        <end position="584"/>
    </location>
</feature>
<dbReference type="OrthoDB" id="16284at2759"/>
<dbReference type="Pfam" id="PF02219">
    <property type="entry name" value="MTHFR"/>
    <property type="match status" value="1"/>
</dbReference>
<dbReference type="SUPFAM" id="SSF51730">
    <property type="entry name" value="FAD-linked oxidoreductase"/>
    <property type="match status" value="1"/>
</dbReference>
<keyword evidence="4" id="KW-0285">Flavoprotein</keyword>
<dbReference type="InterPro" id="IPR029041">
    <property type="entry name" value="FAD-linked_oxidoreductase-like"/>
</dbReference>
<dbReference type="GO" id="GO:0071949">
    <property type="term" value="F:FAD binding"/>
    <property type="evidence" value="ECO:0007669"/>
    <property type="project" value="TreeGrafter"/>
</dbReference>
<keyword evidence="6" id="KW-0521">NADP</keyword>
<sequence length="601" mass="68534">MKITQKLENSHREPGAPATFSFEFFTPKTSQGVQNLYDRMDRMYGLSPQFIDITWNAGGRLSSLTTEMIHTAQTVLGLESCMHLTCTNMSVEVIDNALKDAYDAGCENILALRGDPPIDGTESTGDFAYAKDLIAHIRKRYGDHFCIGVAAYPEGHPEEHDVVKTIEYLKEKQDVGGDFIVTQMFYDVDRFIAWCEKCREAGITIPIIPGIMPISSYASFLRRAKWSEINIPAEFLERLEPFKDDDELVRDEGTKLVVEMCSKLLASGYVNHLHFYTMNLEKASMMILEQLNLIELNVSTQDQPWRKSLNPNRLNEGLRPIFWQNRKFTYITRTSNWDEFPNGRWGDSRSPAFGEVDMCDGELIRHSPKKALSLWGSPESLEELSHLFIDYLQGKIISLPWSDGSISDEVNMIKDALLDLNSRGFLTINSQPCVNGLPSNDRVHGWGPKNGYVYKKQYLEFFVPAELLRTLQDRIADANSERGGLYNILSFYAVNSKGDMVTNTKDSDINAVTWGVFPGREVVQATIVERVSFLAWKDEAFRILKEWSTLFKSDTADQFANTKKLLSRIHEDFYLVNIVDNDFVTLQNQRIFKLFDGLQVN</sequence>
<dbReference type="GO" id="GO:0035999">
    <property type="term" value="P:tetrahydrofolate interconversion"/>
    <property type="evidence" value="ECO:0007669"/>
    <property type="project" value="UniProtKB-UniPathway"/>
</dbReference>
<dbReference type="GO" id="GO:0009086">
    <property type="term" value="P:methionine biosynthetic process"/>
    <property type="evidence" value="ECO:0007669"/>
    <property type="project" value="EnsemblFungi"/>
</dbReference>
<keyword evidence="7" id="KW-0560">Oxidoreductase</keyword>
<reference evidence="10" key="2">
    <citation type="submission" date="2014-02" db="EMBL/GenBank/DDBJ databases">
        <title>Complete DNA sequence of /Kuraishia capsulata/ illustrates novel genomic features among budding yeasts (/Saccharomycotina/).</title>
        <authorList>
            <person name="Morales L."/>
            <person name="Noel B."/>
            <person name="Porcel B."/>
            <person name="Marcet-Houben M."/>
            <person name="Hullo M-F."/>
            <person name="Sacerdot C."/>
            <person name="Tekaia F."/>
            <person name="Leh-Louis V."/>
            <person name="Despons L."/>
            <person name="Khanna V."/>
            <person name="Aury J-M."/>
            <person name="Barbe V."/>
            <person name="Couloux A."/>
            <person name="Labadie K."/>
            <person name="Pelletier E."/>
            <person name="Souciet J-L."/>
            <person name="Boekhout T."/>
            <person name="Gabaldon T."/>
            <person name="Wincker P."/>
            <person name="Dujon B."/>
        </authorList>
    </citation>
    <scope>NUCLEOTIDE SEQUENCE</scope>
    <source>
        <strain evidence="10">CBS 1993</strain>
    </source>
</reference>
<evidence type="ECO:0000256" key="8">
    <source>
        <dbReference type="RuleBase" id="RU004254"/>
    </source>
</evidence>
<organism evidence="10 11">
    <name type="scientific">Kuraishia capsulata CBS 1993</name>
    <dbReference type="NCBI Taxonomy" id="1382522"/>
    <lineage>
        <taxon>Eukaryota</taxon>
        <taxon>Fungi</taxon>
        <taxon>Dikarya</taxon>
        <taxon>Ascomycota</taxon>
        <taxon>Saccharomycotina</taxon>
        <taxon>Pichiomycetes</taxon>
        <taxon>Pichiales</taxon>
        <taxon>Pichiaceae</taxon>
        <taxon>Kuraishia</taxon>
    </lineage>
</organism>
<dbReference type="Gene3D" id="3.20.20.220">
    <property type="match status" value="1"/>
</dbReference>
<evidence type="ECO:0000256" key="1">
    <source>
        <dbReference type="ARBA" id="ARBA00001974"/>
    </source>
</evidence>
<comment type="pathway">
    <text evidence="2 8">One-carbon metabolism; tetrahydrofolate interconversion.</text>
</comment>
<dbReference type="InterPro" id="IPR004621">
    <property type="entry name" value="Fadh2_euk"/>
</dbReference>
<dbReference type="InterPro" id="IPR053806">
    <property type="entry name" value="MTHFR_C"/>
</dbReference>
<evidence type="ECO:0000256" key="4">
    <source>
        <dbReference type="ARBA" id="ARBA00022630"/>
    </source>
</evidence>
<keyword evidence="5" id="KW-0274">FAD</keyword>
<dbReference type="EMBL" id="HG793128">
    <property type="protein sequence ID" value="CDK27888.1"/>
    <property type="molecule type" value="Genomic_DNA"/>
</dbReference>
<dbReference type="PANTHER" id="PTHR45754">
    <property type="entry name" value="METHYLENETETRAHYDROFOLATE REDUCTASE"/>
    <property type="match status" value="1"/>
</dbReference>
<comment type="cofactor">
    <cofactor evidence="1">
        <name>FAD</name>
        <dbReference type="ChEBI" id="CHEBI:57692"/>
    </cofactor>
</comment>
<accession>W6MNN2</accession>
<evidence type="ECO:0000256" key="7">
    <source>
        <dbReference type="ARBA" id="ARBA00023002"/>
    </source>
</evidence>